<proteinExistence type="predicted"/>
<name>A0A076LWP6_9GAMM</name>
<sequence>MWVIVLSPGLAWLYTWLGERGCDPSMPVKFAVGMLACAVACR</sequence>
<accession>A0A076LWP6</accession>
<dbReference type="HOGENOM" id="CLU_3250756_0_0_6"/>
<protein>
    <submittedName>
        <fullName evidence="1">Di/tripeptide permease DtpB</fullName>
    </submittedName>
</protein>
<dbReference type="Gene3D" id="1.20.1250.20">
    <property type="entry name" value="MFS general substrate transporter like domains"/>
    <property type="match status" value="1"/>
</dbReference>
<gene>
    <name evidence="1" type="primary">dtpB</name>
    <name evidence="1" type="ORF">ETEE_3478</name>
</gene>
<dbReference type="GeneID" id="80988382"/>
<evidence type="ECO:0000313" key="1">
    <source>
        <dbReference type="EMBL" id="AIJ09899.1"/>
    </source>
</evidence>
<dbReference type="AlphaFoldDB" id="A0A076LWP6"/>
<dbReference type="KEGG" id="ete:ETEE_3478"/>
<evidence type="ECO:0000313" key="2">
    <source>
        <dbReference type="Proteomes" id="UP000028681"/>
    </source>
</evidence>
<reference evidence="1 2" key="1">
    <citation type="journal article" date="2012" name="PLoS ONE">
        <title>Edwardsiella comparative phylogenomics reveal the new intra/inter-species taxonomic relationships, virulence evolution and niche adaptation mechanisms.</title>
        <authorList>
            <person name="Yang M."/>
            <person name="Lv Y."/>
            <person name="Xiao J."/>
            <person name="Wu H."/>
            <person name="Zheng H."/>
            <person name="Liu Q."/>
            <person name="Zhang Y."/>
            <person name="Wang Q."/>
        </authorList>
    </citation>
    <scope>NUCLEOTIDE SEQUENCE [LARGE SCALE GENOMIC DNA]</scope>
    <source>
        <strain evidence="2">080813</strain>
    </source>
</reference>
<dbReference type="Proteomes" id="UP000028681">
    <property type="component" value="Chromosome"/>
</dbReference>
<organism evidence="1 2">
    <name type="scientific">Edwardsiella anguillarum ET080813</name>
    <dbReference type="NCBI Taxonomy" id="667120"/>
    <lineage>
        <taxon>Bacteria</taxon>
        <taxon>Pseudomonadati</taxon>
        <taxon>Pseudomonadota</taxon>
        <taxon>Gammaproteobacteria</taxon>
        <taxon>Enterobacterales</taxon>
        <taxon>Hafniaceae</taxon>
        <taxon>Edwardsiella</taxon>
    </lineage>
</organism>
<dbReference type="InterPro" id="IPR036259">
    <property type="entry name" value="MFS_trans_sf"/>
</dbReference>
<dbReference type="RefSeq" id="WP_255640315.1">
    <property type="nucleotide sequence ID" value="NZ_CP006664.1"/>
</dbReference>
<dbReference type="EMBL" id="CP006664">
    <property type="protein sequence ID" value="AIJ09899.1"/>
    <property type="molecule type" value="Genomic_DNA"/>
</dbReference>